<keyword evidence="3 7" id="KW-0812">Transmembrane</keyword>
<protein>
    <recommendedName>
        <fullName evidence="9">Ferric oxidoreductase domain-containing protein</fullName>
    </recommendedName>
</protein>
<feature type="transmembrane region" description="Helical" evidence="7">
    <location>
        <begin position="389"/>
        <end position="409"/>
    </location>
</feature>
<accession>A0A370TKG5</accession>
<dbReference type="Gene3D" id="3.40.50.80">
    <property type="entry name" value="Nucleotide-binding domain of ferredoxin-NADP reductase (FNR) module"/>
    <property type="match status" value="1"/>
</dbReference>
<evidence type="ECO:0000256" key="2">
    <source>
        <dbReference type="ARBA" id="ARBA00022448"/>
    </source>
</evidence>
<dbReference type="InterPro" id="IPR039261">
    <property type="entry name" value="FNR_nucleotide-bd"/>
</dbReference>
<evidence type="ECO:0000256" key="1">
    <source>
        <dbReference type="ARBA" id="ARBA00004141"/>
    </source>
</evidence>
<evidence type="ECO:0000256" key="5">
    <source>
        <dbReference type="ARBA" id="ARBA00023065"/>
    </source>
</evidence>
<dbReference type="InterPro" id="IPR013130">
    <property type="entry name" value="Fe3_Rdtase_TM_dom"/>
</dbReference>
<name>A0A370TKG5_9HELO</name>
<reference evidence="10 11" key="1">
    <citation type="journal article" date="2018" name="IMA Fungus">
        <title>IMA Genome-F 9: Draft genome sequence of Annulohypoxylon stygium, Aspergillus mulundensis, Berkeleyomyces basicola (syn. Thielaviopsis basicola), Ceratocystis smalleyi, two Cercospora beticola strains, Coleophoma cylindrospora, Fusarium fracticaudum, Phialophora cf. hyalina, and Morchella septimelata.</title>
        <authorList>
            <person name="Wingfield B.D."/>
            <person name="Bills G.F."/>
            <person name="Dong Y."/>
            <person name="Huang W."/>
            <person name="Nel W.J."/>
            <person name="Swalarsk-Parry B.S."/>
            <person name="Vaghefi N."/>
            <person name="Wilken P.M."/>
            <person name="An Z."/>
            <person name="de Beer Z.W."/>
            <person name="De Vos L."/>
            <person name="Chen L."/>
            <person name="Duong T.A."/>
            <person name="Gao Y."/>
            <person name="Hammerbacher A."/>
            <person name="Kikkert J.R."/>
            <person name="Li Y."/>
            <person name="Li H."/>
            <person name="Li K."/>
            <person name="Li Q."/>
            <person name="Liu X."/>
            <person name="Ma X."/>
            <person name="Naidoo K."/>
            <person name="Pethybridge S.J."/>
            <person name="Sun J."/>
            <person name="Steenkamp E.T."/>
            <person name="van der Nest M.A."/>
            <person name="van Wyk S."/>
            <person name="Wingfield M.J."/>
            <person name="Xiong C."/>
            <person name="Yue Q."/>
            <person name="Zhang X."/>
        </authorList>
    </citation>
    <scope>NUCLEOTIDE SEQUENCE [LARGE SCALE GENOMIC DNA]</scope>
    <source>
        <strain evidence="10 11">BP 5553</strain>
    </source>
</reference>
<dbReference type="SUPFAM" id="SSF52343">
    <property type="entry name" value="Ferredoxin reductase-like, C-terminal NADP-linked domain"/>
    <property type="match status" value="1"/>
</dbReference>
<dbReference type="EMBL" id="NPIC01000005">
    <property type="protein sequence ID" value="RDL36018.1"/>
    <property type="molecule type" value="Genomic_DNA"/>
</dbReference>
<dbReference type="GO" id="GO:0005886">
    <property type="term" value="C:plasma membrane"/>
    <property type="evidence" value="ECO:0007669"/>
    <property type="project" value="TreeGrafter"/>
</dbReference>
<feature type="transmembrane region" description="Helical" evidence="7">
    <location>
        <begin position="415"/>
        <end position="434"/>
    </location>
</feature>
<keyword evidence="4 7" id="KW-1133">Transmembrane helix</keyword>
<evidence type="ECO:0000259" key="9">
    <source>
        <dbReference type="Pfam" id="PF01794"/>
    </source>
</evidence>
<sequence>MMFKLSVLLACLNFWLVSSMTSTGRAGHGLVGYGITMYNPPCAFACRSAISSSPLNCTESSLDMPGHSMMAMGSGETTPECYATDDVFLQTLAWCVSSYCKDIPTWKLEKYWKMNVAGIAAVQPDAKESYQQALAKVSSVPTETLVSGDPLNKTSLVSNDDYMTNWNAMIAFEGVEGSHEKYGLVLLLSGIVIPIAFSLLRFVPWPAHLISKFNAVFIYPPAFGSRHSEATFGFAHVPTRGQAFFITYLIVINVVLSSVGYRSMQPNSWYPGDASKEILTYTTNRLGVLSFANVPLLILYAGRNNVLLYLTNWSHGTFLLLHRWVAFLCTLQAVLHSAIYLQIYVASGEHSSESQLGYWYWGAIATLGMSILLPTSVFPIRAKMYEMFLAWHIALSVLIVAGCYLHILYRFNHQWGYEVWIFVAMAVWGFDRVMRFARIARNGWKTATITVIDDDYVRVDIEGVCGNGHAYLYFPTLTWRVWENHPFSVASTVLPATVQRNHSTKVSAPSIDVEKNGMHKSIDSADPSSIEASSEESLPIIHTKVGMTFLLRTGNGLTSQIRSHTSLPVLVEAPYGSHPDLSEHSLMIGIAGGVGITAVMPYIRAHPGRTKLFWGARTSGIVEATKSTLKGVDKELFVGERMNVIEVLERELSDPTEKAVVVVCGPPTLADDVRMAVSKLGSGKEQVSITLVDEAFSW</sequence>
<evidence type="ECO:0000256" key="3">
    <source>
        <dbReference type="ARBA" id="ARBA00022692"/>
    </source>
</evidence>
<feature type="domain" description="Ferric oxidoreductase" evidence="9">
    <location>
        <begin position="286"/>
        <end position="403"/>
    </location>
</feature>
<feature type="transmembrane region" description="Helical" evidence="7">
    <location>
        <begin position="182"/>
        <end position="203"/>
    </location>
</feature>
<keyword evidence="11" id="KW-1185">Reference proteome</keyword>
<organism evidence="10 11">
    <name type="scientific">Venustampulla echinocandica</name>
    <dbReference type="NCBI Taxonomy" id="2656787"/>
    <lineage>
        <taxon>Eukaryota</taxon>
        <taxon>Fungi</taxon>
        <taxon>Dikarya</taxon>
        <taxon>Ascomycota</taxon>
        <taxon>Pezizomycotina</taxon>
        <taxon>Leotiomycetes</taxon>
        <taxon>Helotiales</taxon>
        <taxon>Pleuroascaceae</taxon>
        <taxon>Venustampulla</taxon>
    </lineage>
</organism>
<dbReference type="PANTHER" id="PTHR32361:SF9">
    <property type="entry name" value="FERRIC REDUCTASE TRANSMEMBRANE COMPONENT 3-RELATED"/>
    <property type="match status" value="1"/>
</dbReference>
<dbReference type="GO" id="GO:0000293">
    <property type="term" value="F:ferric-chelate reductase activity"/>
    <property type="evidence" value="ECO:0007669"/>
    <property type="project" value="TreeGrafter"/>
</dbReference>
<feature type="transmembrane region" description="Helical" evidence="7">
    <location>
        <begin position="324"/>
        <end position="346"/>
    </location>
</feature>
<comment type="subcellular location">
    <subcellularLocation>
        <location evidence="1">Membrane</location>
        <topology evidence="1">Multi-pass membrane protein</topology>
    </subcellularLocation>
</comment>
<feature type="signal peptide" evidence="8">
    <location>
        <begin position="1"/>
        <end position="19"/>
    </location>
</feature>
<dbReference type="CDD" id="cd06186">
    <property type="entry name" value="NOX_Duox_like_FAD_NADP"/>
    <property type="match status" value="1"/>
</dbReference>
<evidence type="ECO:0000256" key="8">
    <source>
        <dbReference type="SAM" id="SignalP"/>
    </source>
</evidence>
<feature type="chain" id="PRO_5017026221" description="Ferric oxidoreductase domain-containing protein" evidence="8">
    <location>
        <begin position="20"/>
        <end position="698"/>
    </location>
</feature>
<evidence type="ECO:0000256" key="4">
    <source>
        <dbReference type="ARBA" id="ARBA00022989"/>
    </source>
</evidence>
<dbReference type="Pfam" id="PF01794">
    <property type="entry name" value="Ferric_reduct"/>
    <property type="match status" value="1"/>
</dbReference>
<dbReference type="GO" id="GO:0006826">
    <property type="term" value="P:iron ion transport"/>
    <property type="evidence" value="ECO:0007669"/>
    <property type="project" value="TreeGrafter"/>
</dbReference>
<feature type="transmembrane region" description="Helical" evidence="7">
    <location>
        <begin position="284"/>
        <end position="303"/>
    </location>
</feature>
<keyword evidence="8" id="KW-0732">Signal</keyword>
<dbReference type="InterPro" id="IPR051410">
    <property type="entry name" value="Ferric/Cupric_Reductase"/>
</dbReference>
<dbReference type="GO" id="GO:0015677">
    <property type="term" value="P:copper ion import"/>
    <property type="evidence" value="ECO:0007669"/>
    <property type="project" value="TreeGrafter"/>
</dbReference>
<evidence type="ECO:0000313" key="10">
    <source>
        <dbReference type="EMBL" id="RDL36018.1"/>
    </source>
</evidence>
<dbReference type="SFLD" id="SFLDS00052">
    <property type="entry name" value="Ferric_Reductase_Domain"/>
    <property type="match status" value="1"/>
</dbReference>
<dbReference type="PANTHER" id="PTHR32361">
    <property type="entry name" value="FERRIC/CUPRIC REDUCTASE TRANSMEMBRANE COMPONENT"/>
    <property type="match status" value="1"/>
</dbReference>
<dbReference type="RefSeq" id="XP_031868674.1">
    <property type="nucleotide sequence ID" value="XM_032015253.1"/>
</dbReference>
<evidence type="ECO:0000256" key="6">
    <source>
        <dbReference type="ARBA" id="ARBA00023136"/>
    </source>
</evidence>
<keyword evidence="2" id="KW-0813">Transport</keyword>
<dbReference type="Proteomes" id="UP000254866">
    <property type="component" value="Unassembled WGS sequence"/>
</dbReference>
<dbReference type="AlphaFoldDB" id="A0A370TKG5"/>
<feature type="transmembrane region" description="Helical" evidence="7">
    <location>
        <begin position="358"/>
        <end position="377"/>
    </location>
</feature>
<keyword evidence="6 7" id="KW-0472">Membrane</keyword>
<feature type="transmembrane region" description="Helical" evidence="7">
    <location>
        <begin position="243"/>
        <end position="264"/>
    </location>
</feature>
<dbReference type="STRING" id="2656787.A0A370TKG5"/>
<keyword evidence="5" id="KW-0406">Ion transport</keyword>
<gene>
    <name evidence="10" type="ORF">BP5553_06630</name>
</gene>
<proteinExistence type="predicted"/>
<dbReference type="SFLD" id="SFLDG01168">
    <property type="entry name" value="Ferric_reductase_subgroup_(FRE"/>
    <property type="match status" value="1"/>
</dbReference>
<evidence type="ECO:0000256" key="7">
    <source>
        <dbReference type="SAM" id="Phobius"/>
    </source>
</evidence>
<dbReference type="GeneID" id="43599479"/>
<dbReference type="GO" id="GO:0006879">
    <property type="term" value="P:intracellular iron ion homeostasis"/>
    <property type="evidence" value="ECO:0007669"/>
    <property type="project" value="TreeGrafter"/>
</dbReference>
<comment type="caution">
    <text evidence="10">The sequence shown here is derived from an EMBL/GenBank/DDBJ whole genome shotgun (WGS) entry which is preliminary data.</text>
</comment>
<dbReference type="OrthoDB" id="167398at2759"/>
<evidence type="ECO:0000313" key="11">
    <source>
        <dbReference type="Proteomes" id="UP000254866"/>
    </source>
</evidence>